<dbReference type="Gene3D" id="2.60.120.230">
    <property type="match status" value="1"/>
</dbReference>
<dbReference type="AlphaFoldDB" id="A0A401PUE2"/>
<name>A0A401PUE2_SCYTO</name>
<dbReference type="EMBL" id="BFAA01014021">
    <property type="protein sequence ID" value="GCB76722.1"/>
    <property type="molecule type" value="Genomic_DNA"/>
</dbReference>
<sequence>GDVLITECTYNTENRSTITWGGLGTTDEMCLAFMWYYPRNEFTGCNSLQVLQTVAAALNVSATR</sequence>
<dbReference type="InterPro" id="IPR008977">
    <property type="entry name" value="PHM/PNGase_F_dom_sf"/>
</dbReference>
<dbReference type="Proteomes" id="UP000288216">
    <property type="component" value="Unassembled WGS sequence"/>
</dbReference>
<dbReference type="OMA" id="RSTITWG"/>
<dbReference type="STRING" id="75743.A0A401PUE2"/>
<dbReference type="PANTHER" id="PTHR10157:SF23">
    <property type="entry name" value="MOXD1 HOMOLOG 1"/>
    <property type="match status" value="1"/>
</dbReference>
<evidence type="ECO:0000313" key="4">
    <source>
        <dbReference type="Proteomes" id="UP000288216"/>
    </source>
</evidence>
<dbReference type="GO" id="GO:0042421">
    <property type="term" value="P:norepinephrine biosynthetic process"/>
    <property type="evidence" value="ECO:0007669"/>
    <property type="project" value="TreeGrafter"/>
</dbReference>
<reference evidence="3 4" key="1">
    <citation type="journal article" date="2018" name="Nat. Ecol. Evol.">
        <title>Shark genomes provide insights into elasmobranch evolution and the origin of vertebrates.</title>
        <authorList>
            <person name="Hara Y"/>
            <person name="Yamaguchi K"/>
            <person name="Onimaru K"/>
            <person name="Kadota M"/>
            <person name="Koyanagi M"/>
            <person name="Keeley SD"/>
            <person name="Tatsumi K"/>
            <person name="Tanaka K"/>
            <person name="Motone F"/>
            <person name="Kageyama Y"/>
            <person name="Nozu R"/>
            <person name="Adachi N"/>
            <person name="Nishimura O"/>
            <person name="Nakagawa R"/>
            <person name="Tanegashima C"/>
            <person name="Kiyatake I"/>
            <person name="Matsumoto R"/>
            <person name="Murakumo K"/>
            <person name="Nishida K"/>
            <person name="Terakita A"/>
            <person name="Kuratani S"/>
            <person name="Sato K"/>
            <person name="Hyodo S Kuraku.S."/>
        </authorList>
    </citation>
    <scope>NUCLEOTIDE SEQUENCE [LARGE SCALE GENOMIC DNA]</scope>
</reference>
<evidence type="ECO:0000313" key="3">
    <source>
        <dbReference type="EMBL" id="GCB76722.1"/>
    </source>
</evidence>
<dbReference type="InterPro" id="IPR014784">
    <property type="entry name" value="Cu2_ascorb_mOase-like_C"/>
</dbReference>
<protein>
    <recommendedName>
        <fullName evidence="2">Copper type II ascorbate-dependent monooxygenase C-terminal domain-containing protein</fullName>
    </recommendedName>
</protein>
<evidence type="ECO:0000256" key="1">
    <source>
        <dbReference type="ARBA" id="ARBA00023157"/>
    </source>
</evidence>
<evidence type="ECO:0000259" key="2">
    <source>
        <dbReference type="Pfam" id="PF03712"/>
    </source>
</evidence>
<dbReference type="GO" id="GO:0030667">
    <property type="term" value="C:secretory granule membrane"/>
    <property type="evidence" value="ECO:0007669"/>
    <property type="project" value="TreeGrafter"/>
</dbReference>
<organism evidence="3 4">
    <name type="scientific">Scyliorhinus torazame</name>
    <name type="common">Cloudy catshark</name>
    <name type="synonym">Catulus torazame</name>
    <dbReference type="NCBI Taxonomy" id="75743"/>
    <lineage>
        <taxon>Eukaryota</taxon>
        <taxon>Metazoa</taxon>
        <taxon>Chordata</taxon>
        <taxon>Craniata</taxon>
        <taxon>Vertebrata</taxon>
        <taxon>Chondrichthyes</taxon>
        <taxon>Elasmobranchii</taxon>
        <taxon>Galeomorphii</taxon>
        <taxon>Galeoidea</taxon>
        <taxon>Carcharhiniformes</taxon>
        <taxon>Scyliorhinidae</taxon>
        <taxon>Scyliorhinus</taxon>
    </lineage>
</organism>
<feature type="domain" description="Copper type II ascorbate-dependent monooxygenase C-terminal" evidence="2">
    <location>
        <begin position="1"/>
        <end position="48"/>
    </location>
</feature>
<dbReference type="Pfam" id="PF03712">
    <property type="entry name" value="Cu2_monoox_C"/>
    <property type="match status" value="1"/>
</dbReference>
<feature type="non-terminal residue" evidence="3">
    <location>
        <position position="1"/>
    </location>
</feature>
<accession>A0A401PUE2</accession>
<dbReference type="OrthoDB" id="129121at2759"/>
<keyword evidence="1" id="KW-1015">Disulfide bond</keyword>
<dbReference type="InterPro" id="IPR024548">
    <property type="entry name" value="Cu2_monoox_C"/>
</dbReference>
<gene>
    <name evidence="3" type="ORF">scyTo_0019186</name>
</gene>
<proteinExistence type="predicted"/>
<dbReference type="GO" id="GO:0005507">
    <property type="term" value="F:copper ion binding"/>
    <property type="evidence" value="ECO:0007669"/>
    <property type="project" value="TreeGrafter"/>
</dbReference>
<dbReference type="GO" id="GO:0006589">
    <property type="term" value="P:octopamine biosynthetic process"/>
    <property type="evidence" value="ECO:0007669"/>
    <property type="project" value="TreeGrafter"/>
</dbReference>
<dbReference type="GO" id="GO:0005615">
    <property type="term" value="C:extracellular space"/>
    <property type="evidence" value="ECO:0007669"/>
    <property type="project" value="TreeGrafter"/>
</dbReference>
<dbReference type="GO" id="GO:0004500">
    <property type="term" value="F:dopamine beta-monooxygenase activity"/>
    <property type="evidence" value="ECO:0007669"/>
    <property type="project" value="InterPro"/>
</dbReference>
<dbReference type="InterPro" id="IPR000945">
    <property type="entry name" value="DBH-like"/>
</dbReference>
<comment type="caution">
    <text evidence="3">The sequence shown here is derived from an EMBL/GenBank/DDBJ whole genome shotgun (WGS) entry which is preliminary data.</text>
</comment>
<dbReference type="SUPFAM" id="SSF49742">
    <property type="entry name" value="PHM/PNGase F"/>
    <property type="match status" value="1"/>
</dbReference>
<dbReference type="GO" id="GO:0042420">
    <property type="term" value="P:dopamine catabolic process"/>
    <property type="evidence" value="ECO:0007669"/>
    <property type="project" value="TreeGrafter"/>
</dbReference>
<dbReference type="PANTHER" id="PTHR10157">
    <property type="entry name" value="DOPAMINE BETA HYDROXYLASE RELATED"/>
    <property type="match status" value="1"/>
</dbReference>
<keyword evidence="4" id="KW-1185">Reference proteome</keyword>